<evidence type="ECO:0000256" key="11">
    <source>
        <dbReference type="PROSITE-ProRule" id="PRU01248"/>
    </source>
</evidence>
<reference evidence="15" key="1">
    <citation type="submission" date="2018-02" db="EMBL/GenBank/DDBJ databases">
        <authorList>
            <person name="Holder M.E."/>
            <person name="Ajami N.J."/>
            <person name="Petrosino J.F."/>
        </authorList>
    </citation>
    <scope>NUCLEOTIDE SEQUENCE [LARGE SCALE GENOMIC DNA]</scope>
    <source>
        <strain evidence="15">CCUG 47711</strain>
    </source>
</reference>
<organism evidence="14 15">
    <name type="scientific">Fastidiosipila sanguinis</name>
    <dbReference type="NCBI Taxonomy" id="236753"/>
    <lineage>
        <taxon>Bacteria</taxon>
        <taxon>Bacillati</taxon>
        <taxon>Bacillota</taxon>
        <taxon>Clostridia</taxon>
        <taxon>Eubacteriales</taxon>
        <taxon>Oscillospiraceae</taxon>
        <taxon>Fastidiosipila</taxon>
    </lineage>
</organism>
<keyword evidence="5" id="KW-0132">Cell division</keyword>
<keyword evidence="7" id="KW-0229">DNA integration</keyword>
<evidence type="ECO:0000256" key="8">
    <source>
        <dbReference type="ARBA" id="ARBA00023125"/>
    </source>
</evidence>
<keyword evidence="8 11" id="KW-0238">DNA-binding</keyword>
<gene>
    <name evidence="14" type="ORF">C5Q98_02320</name>
</gene>
<evidence type="ECO:0000256" key="4">
    <source>
        <dbReference type="ARBA" id="ARBA00022490"/>
    </source>
</evidence>
<dbReference type="GO" id="GO:0005737">
    <property type="term" value="C:cytoplasm"/>
    <property type="evidence" value="ECO:0007669"/>
    <property type="project" value="UniProtKB-SubCell"/>
</dbReference>
<dbReference type="PROSITE" id="PS51898">
    <property type="entry name" value="TYR_RECOMBINASE"/>
    <property type="match status" value="1"/>
</dbReference>
<evidence type="ECO:0000256" key="6">
    <source>
        <dbReference type="ARBA" id="ARBA00022829"/>
    </source>
</evidence>
<dbReference type="Pfam" id="PF02899">
    <property type="entry name" value="Phage_int_SAM_1"/>
    <property type="match status" value="1"/>
</dbReference>
<dbReference type="InterPro" id="IPR011010">
    <property type="entry name" value="DNA_brk_join_enz"/>
</dbReference>
<dbReference type="InterPro" id="IPR044068">
    <property type="entry name" value="CB"/>
</dbReference>
<evidence type="ECO:0000313" key="14">
    <source>
        <dbReference type="EMBL" id="AVM42136.1"/>
    </source>
</evidence>
<dbReference type="GO" id="GO:0003677">
    <property type="term" value="F:DNA binding"/>
    <property type="evidence" value="ECO:0007669"/>
    <property type="project" value="UniProtKB-UniRule"/>
</dbReference>
<evidence type="ECO:0000256" key="1">
    <source>
        <dbReference type="ARBA" id="ARBA00003283"/>
    </source>
</evidence>
<keyword evidence="4" id="KW-0963">Cytoplasm</keyword>
<evidence type="ECO:0000259" key="12">
    <source>
        <dbReference type="PROSITE" id="PS51898"/>
    </source>
</evidence>
<evidence type="ECO:0000256" key="5">
    <source>
        <dbReference type="ARBA" id="ARBA00022618"/>
    </source>
</evidence>
<dbReference type="InterPro" id="IPR013762">
    <property type="entry name" value="Integrase-like_cat_sf"/>
</dbReference>
<dbReference type="Gene3D" id="1.10.443.10">
    <property type="entry name" value="Intergrase catalytic core"/>
    <property type="match status" value="1"/>
</dbReference>
<dbReference type="PANTHER" id="PTHR30349:SF77">
    <property type="entry name" value="TYROSINE RECOMBINASE XERC"/>
    <property type="match status" value="1"/>
</dbReference>
<accession>A0A2S0KM81</accession>
<dbReference type="GO" id="GO:0015074">
    <property type="term" value="P:DNA integration"/>
    <property type="evidence" value="ECO:0007669"/>
    <property type="project" value="UniProtKB-KW"/>
</dbReference>
<dbReference type="Pfam" id="PF00589">
    <property type="entry name" value="Phage_integrase"/>
    <property type="match status" value="1"/>
</dbReference>
<protein>
    <submittedName>
        <fullName evidence="14">Recombinase XerC</fullName>
    </submittedName>
</protein>
<dbReference type="InterPro" id="IPR010998">
    <property type="entry name" value="Integrase_recombinase_N"/>
</dbReference>
<sequence length="332" mass="38655">MERELDEREKSFAILEEYLAYMEAIQGRSKLTVREYRYDLRLFFRFIKKQKSATYKDLEIEEIPLSDIDQSFLQSIILSDFYAFLAWLSRDRDASAANRARKVSSLKGFFEYIHKKRKYIDQDPSADLESPKIPKKQPVYLTLEQSKDLLKQVNPDTDAFAERNYCILTLFLNCGLRLSELVNIDIDDISDHTLKVTGKGNKERTIYLNQACRDALKQYLAVRPTNTKERNALFISRQGNRLAKTSVQRMINKYMDEAGIDTKKYSTHKLRHTAATLLYQYGEVDIRMLQQILGHESVATTEIYTHLDDRQLQSAAEKNPLSGESMENNEDD</sequence>
<dbReference type="Proteomes" id="UP000237947">
    <property type="component" value="Chromosome"/>
</dbReference>
<evidence type="ECO:0000256" key="3">
    <source>
        <dbReference type="ARBA" id="ARBA00008857"/>
    </source>
</evidence>
<dbReference type="GO" id="GO:0006310">
    <property type="term" value="P:DNA recombination"/>
    <property type="evidence" value="ECO:0007669"/>
    <property type="project" value="UniProtKB-KW"/>
</dbReference>
<dbReference type="GO" id="GO:0007059">
    <property type="term" value="P:chromosome segregation"/>
    <property type="evidence" value="ECO:0007669"/>
    <property type="project" value="UniProtKB-KW"/>
</dbReference>
<keyword evidence="9" id="KW-0233">DNA recombination</keyword>
<evidence type="ECO:0000259" key="13">
    <source>
        <dbReference type="PROSITE" id="PS51900"/>
    </source>
</evidence>
<dbReference type="GO" id="GO:0051301">
    <property type="term" value="P:cell division"/>
    <property type="evidence" value="ECO:0007669"/>
    <property type="project" value="UniProtKB-KW"/>
</dbReference>
<dbReference type="OrthoDB" id="283809at2"/>
<comment type="subcellular location">
    <subcellularLocation>
        <location evidence="2">Cytoplasm</location>
    </subcellularLocation>
</comment>
<dbReference type="PROSITE" id="PS51900">
    <property type="entry name" value="CB"/>
    <property type="match status" value="1"/>
</dbReference>
<keyword evidence="15" id="KW-1185">Reference proteome</keyword>
<dbReference type="KEGG" id="fsa:C5Q98_02320"/>
<dbReference type="SUPFAM" id="SSF56349">
    <property type="entry name" value="DNA breaking-rejoining enzymes"/>
    <property type="match status" value="1"/>
</dbReference>
<feature type="domain" description="Tyr recombinase" evidence="12">
    <location>
        <begin position="136"/>
        <end position="317"/>
    </location>
</feature>
<dbReference type="InterPro" id="IPR050090">
    <property type="entry name" value="Tyrosine_recombinase_XerCD"/>
</dbReference>
<keyword evidence="6" id="KW-0159">Chromosome partition</keyword>
<dbReference type="InterPro" id="IPR004107">
    <property type="entry name" value="Integrase_SAM-like_N"/>
</dbReference>
<evidence type="ECO:0000313" key="15">
    <source>
        <dbReference type="Proteomes" id="UP000237947"/>
    </source>
</evidence>
<dbReference type="InterPro" id="IPR002104">
    <property type="entry name" value="Integrase_catalytic"/>
</dbReference>
<dbReference type="AlphaFoldDB" id="A0A2S0KM81"/>
<name>A0A2S0KM81_9FIRM</name>
<proteinExistence type="inferred from homology"/>
<dbReference type="Gene3D" id="1.10.150.130">
    <property type="match status" value="1"/>
</dbReference>
<dbReference type="PANTHER" id="PTHR30349">
    <property type="entry name" value="PHAGE INTEGRASE-RELATED"/>
    <property type="match status" value="1"/>
</dbReference>
<evidence type="ECO:0000256" key="9">
    <source>
        <dbReference type="ARBA" id="ARBA00023172"/>
    </source>
</evidence>
<comment type="function">
    <text evidence="1">Site-specific tyrosine recombinase, which acts by catalyzing the cutting and rejoining of the recombining DNA molecules.</text>
</comment>
<evidence type="ECO:0000256" key="10">
    <source>
        <dbReference type="ARBA" id="ARBA00023306"/>
    </source>
</evidence>
<keyword evidence="10" id="KW-0131">Cell cycle</keyword>
<dbReference type="RefSeq" id="WP_106012122.1">
    <property type="nucleotide sequence ID" value="NZ_CP027226.1"/>
</dbReference>
<dbReference type="EMBL" id="CP027226">
    <property type="protein sequence ID" value="AVM42136.1"/>
    <property type="molecule type" value="Genomic_DNA"/>
</dbReference>
<feature type="domain" description="Core-binding (CB)" evidence="13">
    <location>
        <begin position="9"/>
        <end position="114"/>
    </location>
</feature>
<comment type="similarity">
    <text evidence="3">Belongs to the 'phage' integrase family.</text>
</comment>
<evidence type="ECO:0000256" key="7">
    <source>
        <dbReference type="ARBA" id="ARBA00022908"/>
    </source>
</evidence>
<evidence type="ECO:0000256" key="2">
    <source>
        <dbReference type="ARBA" id="ARBA00004496"/>
    </source>
</evidence>